<feature type="region of interest" description="Disordered" evidence="1">
    <location>
        <begin position="176"/>
        <end position="214"/>
    </location>
</feature>
<dbReference type="AlphaFoldDB" id="A0A7S4MH36"/>
<feature type="compositionally biased region" description="Low complexity" evidence="1">
    <location>
        <begin position="180"/>
        <end position="192"/>
    </location>
</feature>
<feature type="region of interest" description="Disordered" evidence="1">
    <location>
        <begin position="265"/>
        <end position="332"/>
    </location>
</feature>
<gene>
    <name evidence="2" type="ORF">OAUR00152_LOCUS8694</name>
</gene>
<feature type="compositionally biased region" description="Basic and acidic residues" evidence="1">
    <location>
        <begin position="51"/>
        <end position="60"/>
    </location>
</feature>
<name>A0A7S4MH36_9STRA</name>
<feature type="region of interest" description="Disordered" evidence="1">
    <location>
        <begin position="1"/>
        <end position="65"/>
    </location>
</feature>
<organism evidence="2">
    <name type="scientific">Odontella aurita</name>
    <dbReference type="NCBI Taxonomy" id="265563"/>
    <lineage>
        <taxon>Eukaryota</taxon>
        <taxon>Sar</taxon>
        <taxon>Stramenopiles</taxon>
        <taxon>Ochrophyta</taxon>
        <taxon>Bacillariophyta</taxon>
        <taxon>Mediophyceae</taxon>
        <taxon>Biddulphiophycidae</taxon>
        <taxon>Eupodiscales</taxon>
        <taxon>Odontellaceae</taxon>
        <taxon>Odontella</taxon>
    </lineage>
</organism>
<evidence type="ECO:0000313" key="2">
    <source>
        <dbReference type="EMBL" id="CAE2221975.1"/>
    </source>
</evidence>
<feature type="compositionally biased region" description="Acidic residues" evidence="1">
    <location>
        <begin position="463"/>
        <end position="478"/>
    </location>
</feature>
<feature type="compositionally biased region" description="Basic and acidic residues" evidence="1">
    <location>
        <begin position="499"/>
        <end position="509"/>
    </location>
</feature>
<feature type="compositionally biased region" description="Low complexity" evidence="1">
    <location>
        <begin position="319"/>
        <end position="328"/>
    </location>
</feature>
<feature type="region of interest" description="Disordered" evidence="1">
    <location>
        <begin position="392"/>
        <end position="565"/>
    </location>
</feature>
<feature type="compositionally biased region" description="Basic and acidic residues" evidence="1">
    <location>
        <begin position="520"/>
        <end position="548"/>
    </location>
</feature>
<accession>A0A7S4MH36</accession>
<proteinExistence type="predicted"/>
<feature type="compositionally biased region" description="Basic and acidic residues" evidence="1">
    <location>
        <begin position="290"/>
        <end position="315"/>
    </location>
</feature>
<evidence type="ECO:0000256" key="1">
    <source>
        <dbReference type="SAM" id="MobiDB-lite"/>
    </source>
</evidence>
<dbReference type="EMBL" id="HBKQ01012738">
    <property type="protein sequence ID" value="CAE2221975.1"/>
    <property type="molecule type" value="Transcribed_RNA"/>
</dbReference>
<protein>
    <submittedName>
        <fullName evidence="2">Uncharacterized protein</fullName>
    </submittedName>
</protein>
<feature type="region of interest" description="Disordered" evidence="1">
    <location>
        <begin position="109"/>
        <end position="139"/>
    </location>
</feature>
<feature type="compositionally biased region" description="Basic and acidic residues" evidence="1">
    <location>
        <begin position="439"/>
        <end position="454"/>
    </location>
</feature>
<feature type="compositionally biased region" description="Low complexity" evidence="1">
    <location>
        <begin position="10"/>
        <end position="41"/>
    </location>
</feature>
<reference evidence="2" key="1">
    <citation type="submission" date="2021-01" db="EMBL/GenBank/DDBJ databases">
        <authorList>
            <person name="Corre E."/>
            <person name="Pelletier E."/>
            <person name="Niang G."/>
            <person name="Scheremetjew M."/>
            <person name="Finn R."/>
            <person name="Kale V."/>
            <person name="Holt S."/>
            <person name="Cochrane G."/>
            <person name="Meng A."/>
            <person name="Brown T."/>
            <person name="Cohen L."/>
        </authorList>
    </citation>
    <scope>NUCLEOTIDE SEQUENCE</scope>
    <source>
        <strain evidence="2">Isolate 1302-5</strain>
    </source>
</reference>
<sequence length="802" mass="85169">MVVDSRDSVDASAASSSGGIRSSPSVPPDAACASFASSATSVGARSAASFEPRRGRRDDAAAGIASSRPFASAFDTFAGMAADLLALGDNHNVDFDGGKGIGADAAAGALRVGDGDGDSADRRGTAQQQQQQQQRRSFVQSDFVGGASCAIGRPQIDKVILEATASANECTNAFAEDGDGSSSAAPAFPPAGNFHSAFNEVPTRRADPPSANAAMGAVADPYGARYGAAAMRRVHPQESGGVGVNPGREREEEAMTPLARLRHIRSQGDGARGIDATAAATAASAATSSPEERALSDKQHRWRERQRQMAKKEQEQQEEAASVNSGSSASGGCGDNVSGTACFLQNLAGTGVAASLAEAGTSLVSVRNPADVLKGIMSQNCRIDLGDEQGREKNAYDCRPIPPSRSPDHAMRKSDRRAVGSGVGRDHRSNKGNRRLSRPRREGSHRTNDEDNRAYESGSDDVTSGEDGDVDDESDDDDRQYLVHPPSTDEESSNSGFPKPERGRSRPKYDGTVYTNAVTRRREGEELRQRREQERVREEADGELKGIDDAANGGPRSIATETEATSTAKGMDVLTKGTPRKVASPLVDIKKFVKQIATEGVPLTWHRVRGGSDMVIAPTLVLAFVQLEEADEDVDSGATYSEPRLVWNGAENVAFPEDEEDDEFGQGRDVRGSIGMFDIASVERVQPSDPASGHLRSSAESYGDFGGGFLITLNGGGSLLFEARDGTERTRVINGLRHMIARMAFNVVIGNSEVCSELLDFGEEDDEEIDEQEEINQAMKDVTNHLVDKAALKISMAAQQIS</sequence>
<feature type="compositionally biased region" description="Basic and acidic residues" evidence="1">
    <location>
        <begin position="406"/>
        <end position="429"/>
    </location>
</feature>
<feature type="compositionally biased region" description="Low complexity" evidence="1">
    <location>
        <begin position="276"/>
        <end position="289"/>
    </location>
</feature>